<evidence type="ECO:0000313" key="13">
    <source>
        <dbReference type="Proteomes" id="UP000184512"/>
    </source>
</evidence>
<keyword evidence="6" id="KW-0269">Exonuclease</keyword>
<dbReference type="STRING" id="1123357.SAMN02745244_02914"/>
<dbReference type="GO" id="GO:0004527">
    <property type="term" value="F:exonuclease activity"/>
    <property type="evidence" value="ECO:0007669"/>
    <property type="project" value="UniProtKB-KW"/>
</dbReference>
<name>A0A1M6KU91_9ACTN</name>
<dbReference type="OrthoDB" id="9762834at2"/>
<dbReference type="InterPro" id="IPR027417">
    <property type="entry name" value="P-loop_NTPase"/>
</dbReference>
<gene>
    <name evidence="12" type="ORF">SAMN02745244_02914</name>
</gene>
<evidence type="ECO:0000256" key="8">
    <source>
        <dbReference type="ARBA" id="ARBA00023125"/>
    </source>
</evidence>
<feature type="region of interest" description="Disordered" evidence="10">
    <location>
        <begin position="621"/>
        <end position="679"/>
    </location>
</feature>
<evidence type="ECO:0000256" key="4">
    <source>
        <dbReference type="ARBA" id="ARBA00022801"/>
    </source>
</evidence>
<dbReference type="Pfam" id="PF04257">
    <property type="entry name" value="Exonuc_V_gamma"/>
    <property type="match status" value="1"/>
</dbReference>
<evidence type="ECO:0000256" key="6">
    <source>
        <dbReference type="ARBA" id="ARBA00022839"/>
    </source>
</evidence>
<evidence type="ECO:0000256" key="3">
    <source>
        <dbReference type="ARBA" id="ARBA00022763"/>
    </source>
</evidence>
<dbReference type="PANTHER" id="PTHR30591:SF1">
    <property type="entry name" value="RECBCD ENZYME SUBUNIT RECC"/>
    <property type="match status" value="1"/>
</dbReference>
<evidence type="ECO:0000256" key="9">
    <source>
        <dbReference type="ARBA" id="ARBA00023204"/>
    </source>
</evidence>
<dbReference type="GO" id="GO:0006310">
    <property type="term" value="P:DNA recombination"/>
    <property type="evidence" value="ECO:0007669"/>
    <property type="project" value="TreeGrafter"/>
</dbReference>
<evidence type="ECO:0000313" key="12">
    <source>
        <dbReference type="EMBL" id="SHJ62434.1"/>
    </source>
</evidence>
<dbReference type="Gene3D" id="1.10.486.10">
    <property type="entry name" value="PCRA, domain 4"/>
    <property type="match status" value="1"/>
</dbReference>
<feature type="domain" description="RecC C-terminal" evidence="11">
    <location>
        <begin position="681"/>
        <end position="912"/>
    </location>
</feature>
<dbReference type="InterPro" id="IPR013986">
    <property type="entry name" value="DExx_box_DNA_helicase_dom_sf"/>
</dbReference>
<dbReference type="InterPro" id="IPR041500">
    <property type="entry name" value="RecC_C"/>
</dbReference>
<dbReference type="SUPFAM" id="SSF52980">
    <property type="entry name" value="Restriction endonuclease-like"/>
    <property type="match status" value="1"/>
</dbReference>
<dbReference type="Gene3D" id="1.10.10.990">
    <property type="match status" value="1"/>
</dbReference>
<dbReference type="InterPro" id="IPR011335">
    <property type="entry name" value="Restrct_endonuc-II-like"/>
</dbReference>
<evidence type="ECO:0000256" key="7">
    <source>
        <dbReference type="ARBA" id="ARBA00022840"/>
    </source>
</evidence>
<dbReference type="GO" id="GO:0004386">
    <property type="term" value="F:helicase activity"/>
    <property type="evidence" value="ECO:0007669"/>
    <property type="project" value="UniProtKB-KW"/>
</dbReference>
<organism evidence="12 13">
    <name type="scientific">Tessaracoccus bendigoensis DSM 12906</name>
    <dbReference type="NCBI Taxonomy" id="1123357"/>
    <lineage>
        <taxon>Bacteria</taxon>
        <taxon>Bacillati</taxon>
        <taxon>Actinomycetota</taxon>
        <taxon>Actinomycetes</taxon>
        <taxon>Propionibacteriales</taxon>
        <taxon>Propionibacteriaceae</taxon>
        <taxon>Tessaracoccus</taxon>
    </lineage>
</organism>
<keyword evidence="3" id="KW-0227">DNA damage</keyword>
<keyword evidence="9" id="KW-0234">DNA repair</keyword>
<keyword evidence="13" id="KW-1185">Reference proteome</keyword>
<proteinExistence type="predicted"/>
<dbReference type="Pfam" id="PF17946">
    <property type="entry name" value="RecC_C"/>
    <property type="match status" value="1"/>
</dbReference>
<accession>A0A1M6KU91</accession>
<evidence type="ECO:0000256" key="2">
    <source>
        <dbReference type="ARBA" id="ARBA00022741"/>
    </source>
</evidence>
<dbReference type="AlphaFoldDB" id="A0A1M6KU91"/>
<dbReference type="Gene3D" id="1.10.10.160">
    <property type="match status" value="1"/>
</dbReference>
<evidence type="ECO:0000256" key="5">
    <source>
        <dbReference type="ARBA" id="ARBA00022806"/>
    </source>
</evidence>
<protein>
    <submittedName>
        <fullName evidence="12">DNA helicase/exodeoxyribonuclease V, gamma subunit</fullName>
    </submittedName>
</protein>
<evidence type="ECO:0000256" key="10">
    <source>
        <dbReference type="SAM" id="MobiDB-lite"/>
    </source>
</evidence>
<keyword evidence="4" id="KW-0378">Hydrolase</keyword>
<keyword evidence="7" id="KW-0067">ATP-binding</keyword>
<keyword evidence="2" id="KW-0547">Nucleotide-binding</keyword>
<dbReference type="PANTHER" id="PTHR30591">
    <property type="entry name" value="RECBCD ENZYME SUBUNIT RECC"/>
    <property type="match status" value="1"/>
</dbReference>
<keyword evidence="1" id="KW-0540">Nuclease</keyword>
<dbReference type="Proteomes" id="UP000184512">
    <property type="component" value="Unassembled WGS sequence"/>
</dbReference>
<dbReference type="SUPFAM" id="SSF52540">
    <property type="entry name" value="P-loop containing nucleoside triphosphate hydrolases"/>
    <property type="match status" value="2"/>
</dbReference>
<dbReference type="GO" id="GO:0005524">
    <property type="term" value="F:ATP binding"/>
    <property type="evidence" value="ECO:0007669"/>
    <property type="project" value="UniProtKB-KW"/>
</dbReference>
<dbReference type="GO" id="GO:0003677">
    <property type="term" value="F:DNA binding"/>
    <property type="evidence" value="ECO:0007669"/>
    <property type="project" value="UniProtKB-KW"/>
</dbReference>
<keyword evidence="8" id="KW-0238">DNA-binding</keyword>
<dbReference type="RefSeq" id="WP_073189593.1">
    <property type="nucleotide sequence ID" value="NZ_FQZG01000063.1"/>
</dbReference>
<dbReference type="Gene3D" id="3.40.50.10930">
    <property type="match status" value="1"/>
</dbReference>
<dbReference type="GO" id="GO:0006281">
    <property type="term" value="P:DNA repair"/>
    <property type="evidence" value="ECO:0007669"/>
    <property type="project" value="UniProtKB-KW"/>
</dbReference>
<dbReference type="EMBL" id="FQZG01000063">
    <property type="protein sequence ID" value="SHJ62434.1"/>
    <property type="molecule type" value="Genomic_DNA"/>
</dbReference>
<keyword evidence="5 12" id="KW-0347">Helicase</keyword>
<evidence type="ECO:0000256" key="1">
    <source>
        <dbReference type="ARBA" id="ARBA00022722"/>
    </source>
</evidence>
<sequence length="986" mass="106343">MGNGRGEGIVQGRRWSDLLDRLAEQLRQLPADPFKLSRVVVSSAATGRIVGQEVAARLGISAGISYPPPERLMAELAERAGVARDRSRWLGTPLDLATWEAIDALASEHPVLARAADGTGSRRATAGRLARLQRWYVNVAPDLIAAWLHGSDTGADGAPLPERWAWQPALLRATVDALEVDPLETLAAIVEAASVDPTPTILFAVDDLTTPQQKVVEALPGLTEIAADEAVDGPRAEVDVALHDSHGPARQVEVLRDELTRAFEADPTLEPRQVAIICPRPERYAQLLDAAFSPATDGAHPGRGLRVQPVARQSGNPTLVLLATLLRLGELRASASQLVDLLLEEPIEHRWLLDDRQAIIELVGGAGVHWGMDADHRAVFALDGLAQNTWLRGLDRLLIGLSVAPGHHGGLALAGADVVESSDLQTVGALCEIVSRLRRLVAQTAVPATIPEWVARSRSAISDLLGCPQDEQWQLMHAHTVLTRLENDHLGSGTLLTRGEFAHLLTGSLTSARARVAAGNGSLMVAPLGELRHVEHRLVALLGVTDDVVPGGSGQLPDSVDLGGLVPDQRQLRLQQLLGHARSAPKLVIVRQAYSQRSNDPVPAPAAISWLLEELGVAPEPIRHPPTASSEANYEGSPSFDPAGHAGALARRQLTSRAAPVDTARTKRRRQALTRPVGRAPQQVTLGQLGRFLADPAKAFLRSAVNLPLYSEPELADEMPLGLSGLSQWQVVNSLLDALKQDRPLDSVIRRLLGDEQLPADEIGRSEFNRAREQAEKLWAEASGAWHADVVDVPVDLQFDLPVLGQLRLIDEVRCRGGASISVTPSHGLDKLIPPWLESLALTASGTPTPGRLFRLIKDPTNYRSQIVDTRTVGQPDPGAAMTRLSTVLRAYVLGQYRLIPAPATAAIRYADDVGRSRLDARQWRGAPGYRHPKVDRFGPAWALFYDDEVAELFTDRPNPEDPTNGQESAFGAWAVALYGDLLGGN</sequence>
<evidence type="ECO:0000259" key="11">
    <source>
        <dbReference type="Pfam" id="PF17946"/>
    </source>
</evidence>
<reference evidence="13" key="1">
    <citation type="submission" date="2016-11" db="EMBL/GenBank/DDBJ databases">
        <authorList>
            <person name="Varghese N."/>
            <person name="Submissions S."/>
        </authorList>
    </citation>
    <scope>NUCLEOTIDE SEQUENCE [LARGE SCALE GENOMIC DNA]</scope>
    <source>
        <strain evidence="13">DSM 12906</strain>
    </source>
</reference>